<dbReference type="InterPro" id="IPR040504">
    <property type="entry name" value="TFIIF_beta_N"/>
</dbReference>
<gene>
    <name evidence="7" type="ORF">PLOB_00013628</name>
</gene>
<dbReference type="Proteomes" id="UP001159405">
    <property type="component" value="Unassembled WGS sequence"/>
</dbReference>
<keyword evidence="8" id="KW-1185">Reference proteome</keyword>
<evidence type="ECO:0000256" key="4">
    <source>
        <dbReference type="ARBA" id="ARBA00023163"/>
    </source>
</evidence>
<feature type="domain" description="TFIIF beta subunit N-terminal" evidence="6">
    <location>
        <begin position="12"/>
        <end position="104"/>
    </location>
</feature>
<proteinExistence type="predicted"/>
<evidence type="ECO:0000256" key="1">
    <source>
        <dbReference type="ARBA" id="ARBA00004123"/>
    </source>
</evidence>
<comment type="caution">
    <text evidence="7">The sequence shown here is derived from an EMBL/GenBank/DDBJ whole genome shotgun (WGS) entry which is preliminary data.</text>
</comment>
<name>A0ABN8NHQ7_9CNID</name>
<evidence type="ECO:0000313" key="8">
    <source>
        <dbReference type="Proteomes" id="UP001159405"/>
    </source>
</evidence>
<organism evidence="7 8">
    <name type="scientific">Porites lobata</name>
    <dbReference type="NCBI Taxonomy" id="104759"/>
    <lineage>
        <taxon>Eukaryota</taxon>
        <taxon>Metazoa</taxon>
        <taxon>Cnidaria</taxon>
        <taxon>Anthozoa</taxon>
        <taxon>Hexacorallia</taxon>
        <taxon>Scleractinia</taxon>
        <taxon>Fungiina</taxon>
        <taxon>Poritidae</taxon>
        <taxon>Porites</taxon>
    </lineage>
</organism>
<keyword evidence="2" id="KW-0805">Transcription regulation</keyword>
<keyword evidence="5" id="KW-0539">Nucleus</keyword>
<protein>
    <recommendedName>
        <fullName evidence="6">TFIIF beta subunit N-terminal domain-containing protein</fullName>
    </recommendedName>
</protein>
<accession>A0ABN8NHQ7</accession>
<evidence type="ECO:0000256" key="3">
    <source>
        <dbReference type="ARBA" id="ARBA00023125"/>
    </source>
</evidence>
<keyword evidence="3" id="KW-0238">DNA-binding</keyword>
<sequence length="144" mass="16048">MGSEVDCSGVSRAVWLVKVPKYLSNSCMENTDASGIVGSLQITNSNPQRNEVVFNLSDVLANKEDKDQDIKVPRDYKMVLSKVEKSMGMFSEGSPDHSKVFSFSSTVASATEEEEKGDKLCEFLFINLIVVWKMLSILILQKFL</sequence>
<evidence type="ECO:0000313" key="7">
    <source>
        <dbReference type="EMBL" id="CAH3105453.1"/>
    </source>
</evidence>
<comment type="subcellular location">
    <subcellularLocation>
        <location evidence="1">Nucleus</location>
    </subcellularLocation>
</comment>
<dbReference type="EMBL" id="CALNXK010000018">
    <property type="protein sequence ID" value="CAH3105453.1"/>
    <property type="molecule type" value="Genomic_DNA"/>
</dbReference>
<reference evidence="7 8" key="1">
    <citation type="submission" date="2022-05" db="EMBL/GenBank/DDBJ databases">
        <authorList>
            <consortium name="Genoscope - CEA"/>
            <person name="William W."/>
        </authorList>
    </citation>
    <scope>NUCLEOTIDE SEQUENCE [LARGE SCALE GENOMIC DNA]</scope>
</reference>
<dbReference type="InterPro" id="IPR011039">
    <property type="entry name" value="TFIIF_interaction"/>
</dbReference>
<evidence type="ECO:0000256" key="5">
    <source>
        <dbReference type="ARBA" id="ARBA00023242"/>
    </source>
</evidence>
<dbReference type="SUPFAM" id="SSF50916">
    <property type="entry name" value="Rap30/74 interaction domains"/>
    <property type="match status" value="1"/>
</dbReference>
<evidence type="ECO:0000259" key="6">
    <source>
        <dbReference type="Pfam" id="PF17683"/>
    </source>
</evidence>
<keyword evidence="4" id="KW-0804">Transcription</keyword>
<evidence type="ECO:0000256" key="2">
    <source>
        <dbReference type="ARBA" id="ARBA00023015"/>
    </source>
</evidence>
<dbReference type="Pfam" id="PF17683">
    <property type="entry name" value="TFIIF_beta_N"/>
    <property type="match status" value="1"/>
</dbReference>